<dbReference type="InterPro" id="IPR015590">
    <property type="entry name" value="Aldehyde_DH_dom"/>
</dbReference>
<comment type="similarity">
    <text evidence="1">Belongs to the aldehyde dehydrogenase family.</text>
</comment>
<name>A0A835YL85_9STRA</name>
<dbReference type="AlphaFoldDB" id="A0A835YL85"/>
<feature type="domain" description="Aldehyde dehydrogenase" evidence="2">
    <location>
        <begin position="37"/>
        <end position="221"/>
    </location>
</feature>
<reference evidence="3" key="1">
    <citation type="submission" date="2021-02" db="EMBL/GenBank/DDBJ databases">
        <title>First Annotated Genome of the Yellow-green Alga Tribonema minus.</title>
        <authorList>
            <person name="Mahan K.M."/>
        </authorList>
    </citation>
    <scope>NUCLEOTIDE SEQUENCE</scope>
    <source>
        <strain evidence="3">UTEX B ZZ1240</strain>
    </source>
</reference>
<dbReference type="InterPro" id="IPR016162">
    <property type="entry name" value="Ald_DH_N"/>
</dbReference>
<dbReference type="PANTHER" id="PTHR43866">
    <property type="entry name" value="MALONATE-SEMIALDEHYDE DEHYDROGENASE"/>
    <property type="match status" value="1"/>
</dbReference>
<dbReference type="Pfam" id="PF00171">
    <property type="entry name" value="Aldedh"/>
    <property type="match status" value="1"/>
</dbReference>
<dbReference type="OrthoDB" id="310895at2759"/>
<accession>A0A835YL85</accession>
<proteinExistence type="inferred from homology"/>
<evidence type="ECO:0000256" key="1">
    <source>
        <dbReference type="ARBA" id="ARBA00009986"/>
    </source>
</evidence>
<dbReference type="GO" id="GO:0006574">
    <property type="term" value="P:L-valine catabolic process"/>
    <property type="evidence" value="ECO:0007669"/>
    <property type="project" value="TreeGrafter"/>
</dbReference>
<comment type="caution">
    <text evidence="3">The sequence shown here is derived from an EMBL/GenBank/DDBJ whole genome shotgun (WGS) entry which is preliminary data.</text>
</comment>
<dbReference type="GO" id="GO:0005739">
    <property type="term" value="C:mitochondrion"/>
    <property type="evidence" value="ECO:0007669"/>
    <property type="project" value="TreeGrafter"/>
</dbReference>
<dbReference type="GO" id="GO:0004491">
    <property type="term" value="F:methylmalonate-semialdehyde dehydrogenase (acylating, NAD) activity"/>
    <property type="evidence" value="ECO:0007669"/>
    <property type="project" value="InterPro"/>
</dbReference>
<dbReference type="Gene3D" id="3.40.605.10">
    <property type="entry name" value="Aldehyde Dehydrogenase, Chain A, domain 1"/>
    <property type="match status" value="1"/>
</dbReference>
<keyword evidence="4" id="KW-1185">Reference proteome</keyword>
<dbReference type="PANTHER" id="PTHR43866:SF3">
    <property type="entry name" value="METHYLMALONATE-SEMIALDEHYDE DEHYDROGENASE [ACYLATING], MITOCHONDRIAL"/>
    <property type="match status" value="1"/>
</dbReference>
<evidence type="ECO:0000259" key="2">
    <source>
        <dbReference type="Pfam" id="PF00171"/>
    </source>
</evidence>
<dbReference type="SUPFAM" id="SSF53720">
    <property type="entry name" value="ALDH-like"/>
    <property type="match status" value="1"/>
</dbReference>
<sequence length="225" mass="23554">MSSAIRIAAADVAIGGTSAEAMPATVTAVLAAHEEPTIVEPGPGGQENRVPESSDAEMAAAVRAAAEAFPAWRNTAVQARQRVMFKLQVLIRDNMEELARSITQEQGKTLADARGDVFRGLEVVEAAAGAAPLMMGETLEQLSGGLDTYSFRQPLGVCAGICPFNFPAMIPLWMFPMACVAGNTFVLKPSEKDPGASMMLAEMADQAGLPKGVLNIVHGAKDTPA</sequence>
<gene>
    <name evidence="3" type="ORF">JKP88DRAFT_332069</name>
</gene>
<dbReference type="Proteomes" id="UP000664859">
    <property type="component" value="Unassembled WGS sequence"/>
</dbReference>
<protein>
    <submittedName>
        <fullName evidence="3">Aldehyde dehydrogenase domain-containing protein</fullName>
    </submittedName>
</protein>
<dbReference type="InterPro" id="IPR016161">
    <property type="entry name" value="Ald_DH/histidinol_DH"/>
</dbReference>
<dbReference type="GO" id="GO:0006210">
    <property type="term" value="P:thymine catabolic process"/>
    <property type="evidence" value="ECO:0007669"/>
    <property type="project" value="TreeGrafter"/>
</dbReference>
<evidence type="ECO:0000313" key="4">
    <source>
        <dbReference type="Proteomes" id="UP000664859"/>
    </source>
</evidence>
<evidence type="ECO:0000313" key="3">
    <source>
        <dbReference type="EMBL" id="KAG5177556.1"/>
    </source>
</evidence>
<dbReference type="InterPro" id="IPR010061">
    <property type="entry name" value="MeMal-semiAld_DH"/>
</dbReference>
<dbReference type="EMBL" id="JAFCMP010000524">
    <property type="protein sequence ID" value="KAG5177556.1"/>
    <property type="molecule type" value="Genomic_DNA"/>
</dbReference>
<organism evidence="3 4">
    <name type="scientific">Tribonema minus</name>
    <dbReference type="NCBI Taxonomy" id="303371"/>
    <lineage>
        <taxon>Eukaryota</taxon>
        <taxon>Sar</taxon>
        <taxon>Stramenopiles</taxon>
        <taxon>Ochrophyta</taxon>
        <taxon>PX clade</taxon>
        <taxon>Xanthophyceae</taxon>
        <taxon>Tribonematales</taxon>
        <taxon>Tribonemataceae</taxon>
        <taxon>Tribonema</taxon>
    </lineage>
</organism>